<dbReference type="InterPro" id="IPR008792">
    <property type="entry name" value="PQQD"/>
</dbReference>
<comment type="caution">
    <text evidence="1">The sequence shown here is derived from an EMBL/GenBank/DDBJ whole genome shotgun (WGS) entry which is preliminary data.</text>
</comment>
<dbReference type="AlphaFoldDB" id="A0A6I2UE90"/>
<proteinExistence type="predicted"/>
<organism evidence="1 2">
    <name type="scientific">Anaerovibrio slackiae</name>
    <dbReference type="NCBI Taxonomy" id="2652309"/>
    <lineage>
        <taxon>Bacteria</taxon>
        <taxon>Bacillati</taxon>
        <taxon>Bacillota</taxon>
        <taxon>Negativicutes</taxon>
        <taxon>Selenomonadales</taxon>
        <taxon>Selenomonadaceae</taxon>
        <taxon>Anaerovibrio</taxon>
    </lineage>
</organism>
<dbReference type="RefSeq" id="WP_154406023.1">
    <property type="nucleotide sequence ID" value="NZ_VUNR01000004.1"/>
</dbReference>
<evidence type="ECO:0000313" key="1">
    <source>
        <dbReference type="EMBL" id="MSU07954.1"/>
    </source>
</evidence>
<sequence length="111" mass="12874">MLKPKNIFDLAYARNPAISWRQDEEGLVELTVENKGFFNRLVQKVFNRPAISYIKLDAIGSLVWLQLGQKDDVLSISEAVKEKFGQEAEPLLQRLGQFFNIMEQHQLIIRK</sequence>
<keyword evidence="2" id="KW-1185">Reference proteome</keyword>
<name>A0A6I2UE90_9FIRM</name>
<dbReference type="GeneID" id="96777868"/>
<reference evidence="1 2" key="1">
    <citation type="submission" date="2019-08" db="EMBL/GenBank/DDBJ databases">
        <title>In-depth cultivation of the pig gut microbiome towards novel bacterial diversity and tailored functional studies.</title>
        <authorList>
            <person name="Wylensek D."/>
            <person name="Hitch T.C.A."/>
            <person name="Clavel T."/>
        </authorList>
    </citation>
    <scope>NUCLEOTIDE SEQUENCE [LARGE SCALE GENOMIC DNA]</scope>
    <source>
        <strain evidence="1 2">WCA-693-APC-5D-A</strain>
    </source>
</reference>
<dbReference type="Pfam" id="PF05402">
    <property type="entry name" value="PqqD"/>
    <property type="match status" value="1"/>
</dbReference>
<gene>
    <name evidence="1" type="ORF">FYJ84_02980</name>
</gene>
<evidence type="ECO:0000313" key="2">
    <source>
        <dbReference type="Proteomes" id="UP000433181"/>
    </source>
</evidence>
<dbReference type="EMBL" id="VUNR01000004">
    <property type="protein sequence ID" value="MSU07954.1"/>
    <property type="molecule type" value="Genomic_DNA"/>
</dbReference>
<accession>A0A6I2UE90</accession>
<protein>
    <submittedName>
        <fullName evidence="1">PqqD family protein</fullName>
    </submittedName>
</protein>
<dbReference type="Proteomes" id="UP000433181">
    <property type="component" value="Unassembled WGS sequence"/>
</dbReference>